<evidence type="ECO:0000256" key="1">
    <source>
        <dbReference type="ARBA" id="ARBA00004651"/>
    </source>
</evidence>
<feature type="transmembrane region" description="Helical" evidence="8">
    <location>
        <begin position="78"/>
        <end position="97"/>
    </location>
</feature>
<evidence type="ECO:0000256" key="2">
    <source>
        <dbReference type="ARBA" id="ARBA00010323"/>
    </source>
</evidence>
<feature type="transmembrane region" description="Helical" evidence="8">
    <location>
        <begin position="30"/>
        <end position="57"/>
    </location>
</feature>
<sequence length="467" mass="54537">MVFSSLIFIFFFLPISLLLYYLIPKRYKNVMLLFVSLFFYAWGEPVYIFLMLFSALADYIHGRIIYKYRKTQQSIAKLALWSSISINIAILSFFKYADFLIDNVNVLLGTSLSPLDLPLPIGISFYTFQTMSYCIDIYRGQAKPQRSPVAVATYVCLFPQLIAGPIVRYQTIEKELMNRKWDSAQFANGICLFIIGLGKKVLLANNMGQLWVNVSQQPLNDVSTLTAWIGIIAFAFQIYFDFSGYSDMAKGLGKMFGFTFPKNFDYPYTSRSVTEFWRRWHITLGSWFRDYVYIPLGGSKKGFFILVRNLIIVWGLTGVWHGASWNFIIWGLYFGIIIFMEKRGVLRILSKLPTFLQRIYLIFLILIGWVLFVFEDIALAFSYFKVMFYIHDGTFVDNAFFFNLFNNLILLVSCFLASMPVWNFFFNKFLGERFRFIALFICYVCLLISSIAYLVDDSFNPFLYFRF</sequence>
<comment type="similarity">
    <text evidence="2 7">Belongs to the membrane-bound acyltransferase family.</text>
</comment>
<evidence type="ECO:0000256" key="3">
    <source>
        <dbReference type="ARBA" id="ARBA00022475"/>
    </source>
</evidence>
<feature type="transmembrane region" description="Helical" evidence="8">
    <location>
        <begin position="147"/>
        <end position="166"/>
    </location>
</feature>
<dbReference type="InterPro" id="IPR004299">
    <property type="entry name" value="MBOAT_fam"/>
</dbReference>
<feature type="transmembrane region" description="Helical" evidence="8">
    <location>
        <begin position="311"/>
        <end position="339"/>
    </location>
</feature>
<dbReference type="PIRSF" id="PIRSF500217">
    <property type="entry name" value="AlgI"/>
    <property type="match status" value="1"/>
</dbReference>
<protein>
    <submittedName>
        <fullName evidence="9">Transcriptional regulator</fullName>
    </submittedName>
</protein>
<dbReference type="Proteomes" id="UP000215224">
    <property type="component" value="Chromosome"/>
</dbReference>
<evidence type="ECO:0000256" key="7">
    <source>
        <dbReference type="PIRNR" id="PIRNR016636"/>
    </source>
</evidence>
<keyword evidence="7" id="KW-0808">Transferase</keyword>
<dbReference type="STRING" id="1314751.GCA_001591425_03835"/>
<dbReference type="EMBL" id="CP018866">
    <property type="protein sequence ID" value="AST90782.1"/>
    <property type="molecule type" value="Genomic_DNA"/>
</dbReference>
<dbReference type="PIRSF" id="PIRSF016636">
    <property type="entry name" value="AlgI_DltB"/>
    <property type="match status" value="1"/>
</dbReference>
<evidence type="ECO:0000256" key="4">
    <source>
        <dbReference type="ARBA" id="ARBA00022692"/>
    </source>
</evidence>
<name>A0A223KMT1_9BACI</name>
<feature type="transmembrane region" description="Helical" evidence="8">
    <location>
        <begin position="186"/>
        <end position="202"/>
    </location>
</feature>
<gene>
    <name evidence="9" type="ORF">BC6307_05530</name>
</gene>
<dbReference type="Pfam" id="PF03062">
    <property type="entry name" value="MBOAT"/>
    <property type="match status" value="1"/>
</dbReference>
<proteinExistence type="inferred from homology"/>
<evidence type="ECO:0000313" key="10">
    <source>
        <dbReference type="Proteomes" id="UP000215224"/>
    </source>
</evidence>
<evidence type="ECO:0000256" key="6">
    <source>
        <dbReference type="ARBA" id="ARBA00023136"/>
    </source>
</evidence>
<keyword evidence="6 7" id="KW-0472">Membrane</keyword>
<feature type="transmembrane region" description="Helical" evidence="8">
    <location>
        <begin position="437"/>
        <end position="455"/>
    </location>
</feature>
<organism evidence="9 10">
    <name type="scientific">Sutcliffiella cohnii</name>
    <dbReference type="NCBI Taxonomy" id="33932"/>
    <lineage>
        <taxon>Bacteria</taxon>
        <taxon>Bacillati</taxon>
        <taxon>Bacillota</taxon>
        <taxon>Bacilli</taxon>
        <taxon>Bacillales</taxon>
        <taxon>Bacillaceae</taxon>
        <taxon>Sutcliffiella</taxon>
    </lineage>
</organism>
<dbReference type="InterPro" id="IPR024194">
    <property type="entry name" value="Ac/AlaTfrase_AlgI/DltB"/>
</dbReference>
<keyword evidence="10" id="KW-1185">Reference proteome</keyword>
<feature type="transmembrane region" description="Helical" evidence="8">
    <location>
        <begin position="359"/>
        <end position="384"/>
    </location>
</feature>
<dbReference type="AlphaFoldDB" id="A0A223KMT1"/>
<dbReference type="PANTHER" id="PTHR13285:SF18">
    <property type="entry name" value="PROTEIN-CYSTEINE N-PALMITOYLTRANSFERASE RASP"/>
    <property type="match status" value="1"/>
</dbReference>
<keyword evidence="5 8" id="KW-1133">Transmembrane helix</keyword>
<keyword evidence="7" id="KW-0012">Acyltransferase</keyword>
<reference evidence="9 10" key="1">
    <citation type="submission" date="2016-12" db="EMBL/GenBank/DDBJ databases">
        <title>The whole genome sequencing and assembly of Bacillus cohnii DSM 6307T strain.</title>
        <authorList>
            <person name="Lee Y.-J."/>
            <person name="Yi H."/>
            <person name="Bahn Y.-S."/>
            <person name="Kim J.F."/>
            <person name="Lee D.-W."/>
        </authorList>
    </citation>
    <scope>NUCLEOTIDE SEQUENCE [LARGE SCALE GENOMIC DNA]</scope>
    <source>
        <strain evidence="9 10">DSM 6307</strain>
    </source>
</reference>
<accession>A0A223KMT1</accession>
<feature type="transmembrane region" description="Helical" evidence="8">
    <location>
        <begin position="7"/>
        <end position="24"/>
    </location>
</feature>
<evidence type="ECO:0000256" key="5">
    <source>
        <dbReference type="ARBA" id="ARBA00022989"/>
    </source>
</evidence>
<dbReference type="GO" id="GO:0016746">
    <property type="term" value="F:acyltransferase activity"/>
    <property type="evidence" value="ECO:0007669"/>
    <property type="project" value="UniProtKB-KW"/>
</dbReference>
<dbReference type="KEGG" id="bcoh:BC6307_05530"/>
<evidence type="ECO:0000256" key="8">
    <source>
        <dbReference type="SAM" id="Phobius"/>
    </source>
</evidence>
<dbReference type="GO" id="GO:0005886">
    <property type="term" value="C:plasma membrane"/>
    <property type="evidence" value="ECO:0007669"/>
    <property type="project" value="UniProtKB-SubCell"/>
</dbReference>
<comment type="subcellular location">
    <subcellularLocation>
        <location evidence="1">Cell membrane</location>
        <topology evidence="1">Multi-pass membrane protein</topology>
    </subcellularLocation>
</comment>
<keyword evidence="3 7" id="KW-1003">Cell membrane</keyword>
<evidence type="ECO:0000313" key="9">
    <source>
        <dbReference type="EMBL" id="AST90782.1"/>
    </source>
</evidence>
<keyword evidence="4 8" id="KW-0812">Transmembrane</keyword>
<dbReference type="InterPro" id="IPR051085">
    <property type="entry name" value="MB_O-acyltransferase"/>
</dbReference>
<dbReference type="PANTHER" id="PTHR13285">
    <property type="entry name" value="ACYLTRANSFERASE"/>
    <property type="match status" value="1"/>
</dbReference>
<feature type="transmembrane region" description="Helical" evidence="8">
    <location>
        <begin position="222"/>
        <end position="240"/>
    </location>
</feature>
<dbReference type="InterPro" id="IPR028362">
    <property type="entry name" value="AlgI"/>
</dbReference>
<dbReference type="GO" id="GO:0042121">
    <property type="term" value="P:alginic acid biosynthetic process"/>
    <property type="evidence" value="ECO:0007669"/>
    <property type="project" value="InterPro"/>
</dbReference>
<dbReference type="RefSeq" id="WP_066419758.1">
    <property type="nucleotide sequence ID" value="NZ_CP018866.1"/>
</dbReference>
<feature type="transmembrane region" description="Helical" evidence="8">
    <location>
        <begin position="404"/>
        <end position="425"/>
    </location>
</feature>